<dbReference type="AlphaFoldDB" id="A0A915DYQ0"/>
<dbReference type="GO" id="GO:0000930">
    <property type="term" value="C:gamma-tubulin complex"/>
    <property type="evidence" value="ECO:0007669"/>
    <property type="project" value="TreeGrafter"/>
</dbReference>
<dbReference type="GO" id="GO:0043015">
    <property type="term" value="F:gamma-tubulin binding"/>
    <property type="evidence" value="ECO:0007669"/>
    <property type="project" value="TreeGrafter"/>
</dbReference>
<feature type="compositionally biased region" description="Polar residues" evidence="2">
    <location>
        <begin position="7"/>
        <end position="20"/>
    </location>
</feature>
<reference evidence="4" key="1">
    <citation type="submission" date="2022-11" db="UniProtKB">
        <authorList>
            <consortium name="WormBaseParasite"/>
        </authorList>
    </citation>
    <scope>IDENTIFICATION</scope>
</reference>
<dbReference type="InterPro" id="IPR019269">
    <property type="entry name" value="BLOC1_su2"/>
</dbReference>
<dbReference type="GO" id="GO:0016197">
    <property type="term" value="P:endosomal transport"/>
    <property type="evidence" value="ECO:0007669"/>
    <property type="project" value="TreeGrafter"/>
</dbReference>
<dbReference type="GO" id="GO:0031083">
    <property type="term" value="C:BLOC-1 complex"/>
    <property type="evidence" value="ECO:0007669"/>
    <property type="project" value="TreeGrafter"/>
</dbReference>
<dbReference type="Pfam" id="PF10046">
    <property type="entry name" value="BLOC1_2"/>
    <property type="match status" value="1"/>
</dbReference>
<proteinExistence type="inferred from homology"/>
<dbReference type="PANTHER" id="PTHR46479:SF1">
    <property type="entry name" value="BIOGENESIS OF LYSOSOME-RELATED ORGANELLES COMPLEX 1 SUBUNIT 2"/>
    <property type="match status" value="1"/>
</dbReference>
<evidence type="ECO:0000256" key="1">
    <source>
        <dbReference type="ARBA" id="ARBA00008468"/>
    </source>
</evidence>
<sequence length="124" mass="14121">MAEINERASTSIDCPVSPTSTVPEEIHKLSENVADKVFSFVQGQVQGSIDDYKLLEDMNNVTAQRYSDMKSVAETISSRLSQLHQKYENIQPYLQQIDEIDVTSRRMEDAVATLRLIWIAWKAN</sequence>
<accession>A0A915DYQ0</accession>
<evidence type="ECO:0000313" key="3">
    <source>
        <dbReference type="Proteomes" id="UP000887574"/>
    </source>
</evidence>
<dbReference type="PANTHER" id="PTHR46479">
    <property type="entry name" value="BIOGENESIS OF LYSOSOME-RELATED ORGANELLES COMPLEX 1 SUBUNIT 2"/>
    <property type="match status" value="1"/>
</dbReference>
<dbReference type="GO" id="GO:0032418">
    <property type="term" value="P:lysosome localization"/>
    <property type="evidence" value="ECO:0007669"/>
    <property type="project" value="TreeGrafter"/>
</dbReference>
<dbReference type="WBParaSite" id="jg24348">
    <property type="protein sequence ID" value="jg24348"/>
    <property type="gene ID" value="jg24348"/>
</dbReference>
<evidence type="ECO:0000256" key="2">
    <source>
        <dbReference type="SAM" id="MobiDB-lite"/>
    </source>
</evidence>
<dbReference type="GO" id="GO:0099078">
    <property type="term" value="C:BORC complex"/>
    <property type="evidence" value="ECO:0007669"/>
    <property type="project" value="TreeGrafter"/>
</dbReference>
<comment type="similarity">
    <text evidence="1">Belongs to the BLOC1S2 family.</text>
</comment>
<evidence type="ECO:0000313" key="4">
    <source>
        <dbReference type="WBParaSite" id="jg24348"/>
    </source>
</evidence>
<keyword evidence="3" id="KW-1185">Reference proteome</keyword>
<protein>
    <submittedName>
        <fullName evidence="4">Biogenesis of lysosome-related organelles complex 1 subunit 7</fullName>
    </submittedName>
</protein>
<feature type="region of interest" description="Disordered" evidence="2">
    <location>
        <begin position="1"/>
        <end position="20"/>
    </location>
</feature>
<name>A0A915DYQ0_9BILA</name>
<dbReference type="Proteomes" id="UP000887574">
    <property type="component" value="Unplaced"/>
</dbReference>
<organism evidence="3 4">
    <name type="scientific">Ditylenchus dipsaci</name>
    <dbReference type="NCBI Taxonomy" id="166011"/>
    <lineage>
        <taxon>Eukaryota</taxon>
        <taxon>Metazoa</taxon>
        <taxon>Ecdysozoa</taxon>
        <taxon>Nematoda</taxon>
        <taxon>Chromadorea</taxon>
        <taxon>Rhabditida</taxon>
        <taxon>Tylenchina</taxon>
        <taxon>Tylenchomorpha</taxon>
        <taxon>Sphaerularioidea</taxon>
        <taxon>Anguinidae</taxon>
        <taxon>Anguininae</taxon>
        <taxon>Ditylenchus</taxon>
    </lineage>
</organism>